<dbReference type="Proteomes" id="UP000076863">
    <property type="component" value="Unassembled WGS sequence"/>
</dbReference>
<dbReference type="EMBL" id="AZHA01000013">
    <property type="protein sequence ID" value="OAA42843.1"/>
    <property type="molecule type" value="Genomic_DNA"/>
</dbReference>
<dbReference type="Pfam" id="PF07969">
    <property type="entry name" value="Amidohydro_3"/>
    <property type="match status" value="1"/>
</dbReference>
<evidence type="ECO:0000313" key="2">
    <source>
        <dbReference type="EMBL" id="OAA42843.1"/>
    </source>
</evidence>
<name>A0A162JJD3_9HYPO</name>
<feature type="domain" description="Amidohydrolase 3" evidence="1">
    <location>
        <begin position="62"/>
        <end position="534"/>
    </location>
</feature>
<keyword evidence="2" id="KW-0378">Hydrolase</keyword>
<evidence type="ECO:0000313" key="3">
    <source>
        <dbReference type="Proteomes" id="UP000076863"/>
    </source>
</evidence>
<protein>
    <submittedName>
        <fullName evidence="2">Amidohydrolase 3</fullName>
    </submittedName>
</protein>
<dbReference type="InterPro" id="IPR013108">
    <property type="entry name" value="Amidohydro_3"/>
</dbReference>
<dbReference type="SUPFAM" id="SSF51556">
    <property type="entry name" value="Metallo-dependent hydrolases"/>
    <property type="match status" value="1"/>
</dbReference>
<proteinExistence type="predicted"/>
<reference evidence="2 3" key="1">
    <citation type="journal article" date="2016" name="Genome Biol. Evol.">
        <title>Divergent and convergent evolution of fungal pathogenicity.</title>
        <authorList>
            <person name="Shang Y."/>
            <person name="Xiao G."/>
            <person name="Zheng P."/>
            <person name="Cen K."/>
            <person name="Zhan S."/>
            <person name="Wang C."/>
        </authorList>
    </citation>
    <scope>NUCLEOTIDE SEQUENCE [LARGE SCALE GENOMIC DNA]</scope>
    <source>
        <strain evidence="2 3">RCEF 3172</strain>
    </source>
</reference>
<dbReference type="PANTHER" id="PTHR22642:SF2">
    <property type="entry name" value="PROTEIN LONG AFTER FAR-RED 3"/>
    <property type="match status" value="1"/>
</dbReference>
<dbReference type="SUPFAM" id="SSF51338">
    <property type="entry name" value="Composite domain of metallo-dependent hydrolases"/>
    <property type="match status" value="1"/>
</dbReference>
<organism evidence="2 3">
    <name type="scientific">Beauveria brongniartii RCEF 3172</name>
    <dbReference type="NCBI Taxonomy" id="1081107"/>
    <lineage>
        <taxon>Eukaryota</taxon>
        <taxon>Fungi</taxon>
        <taxon>Dikarya</taxon>
        <taxon>Ascomycota</taxon>
        <taxon>Pezizomycotina</taxon>
        <taxon>Sordariomycetes</taxon>
        <taxon>Hypocreomycetidae</taxon>
        <taxon>Hypocreales</taxon>
        <taxon>Cordycipitaceae</taxon>
        <taxon>Beauveria</taxon>
        <taxon>Beauveria brongniartii</taxon>
    </lineage>
</organism>
<accession>A0A162JJD3</accession>
<sequence>MNQPPHPEALENATAYINGRIYTANDVQPWAEAFIVSEAGFFTAVGTTETILSQARQNKMVVYDLKNQFIMPGIHDAHAHLLMAGLMQLSIVNLRNGEDLVTSSEAVKRLRGSSCNCSYAHAFHDWLLGDTIGIENYDRSSIDEAFPDTPVVIQAGAGHSLLLNTAALTQSGYDVDNEPPAKGSFFARRGDGSLTGEVGELAMTKAMLACPKPSLAHIKRALRHAARRLHRAGVTSCQEAASNTLMVEAFRQLDGKNDLKLDVYTHIVYAPEYIAQEPAETLHRLLDKAATLKSEHVNTRFVKMMLDGVPLAPFFSQADLGEDGAVDPEDIYVENLEDVVSKYDRMGMTIKMHCTGQGSTRTALNAIEAARKKNPHGPRHEIAHCSGVHDDDYPRFVQLNATAEMSPAALFNHTFTGDEAALNAWDFAKMVRHGAHMTIGSDWGVPEDPDLLWTVEKLVGAVGGGDRSRGAKLLLRMLTLSGAEAVGSDEETGSIAVGKRANFIELDRDLTAGEEGAFREVKVRRTWFEGELVFEE</sequence>
<dbReference type="InterPro" id="IPR011059">
    <property type="entry name" value="Metal-dep_hydrolase_composite"/>
</dbReference>
<dbReference type="Gene3D" id="2.30.40.10">
    <property type="entry name" value="Urease, subunit C, domain 1"/>
    <property type="match status" value="1"/>
</dbReference>
<dbReference type="Gene3D" id="3.20.20.140">
    <property type="entry name" value="Metal-dependent hydrolases"/>
    <property type="match status" value="1"/>
</dbReference>
<dbReference type="OrthoDB" id="194468at2759"/>
<keyword evidence="3" id="KW-1185">Reference proteome</keyword>
<dbReference type="GO" id="GO:0016810">
    <property type="term" value="F:hydrolase activity, acting on carbon-nitrogen (but not peptide) bonds"/>
    <property type="evidence" value="ECO:0007669"/>
    <property type="project" value="InterPro"/>
</dbReference>
<dbReference type="Gene3D" id="3.10.310.70">
    <property type="match status" value="1"/>
</dbReference>
<dbReference type="InterPro" id="IPR032466">
    <property type="entry name" value="Metal_Hydrolase"/>
</dbReference>
<dbReference type="PANTHER" id="PTHR22642">
    <property type="entry name" value="IMIDAZOLONEPROPIONASE"/>
    <property type="match status" value="1"/>
</dbReference>
<evidence type="ECO:0000259" key="1">
    <source>
        <dbReference type="Pfam" id="PF07969"/>
    </source>
</evidence>
<dbReference type="AlphaFoldDB" id="A0A162JJD3"/>
<gene>
    <name evidence="2" type="ORF">BBO_04758</name>
</gene>
<comment type="caution">
    <text evidence="2">The sequence shown here is derived from an EMBL/GenBank/DDBJ whole genome shotgun (WGS) entry which is preliminary data.</text>
</comment>